<keyword evidence="4 7" id="KW-0812">Transmembrane</keyword>
<dbReference type="SUPFAM" id="SSF82689">
    <property type="entry name" value="Mechanosensitive channel protein MscS (YggB), C-terminal domain"/>
    <property type="match status" value="1"/>
</dbReference>
<dbReference type="SUPFAM" id="SSF82861">
    <property type="entry name" value="Mechanosensitive channel protein MscS (YggB), transmembrane region"/>
    <property type="match status" value="1"/>
</dbReference>
<evidence type="ECO:0000256" key="2">
    <source>
        <dbReference type="ARBA" id="ARBA00008017"/>
    </source>
</evidence>
<reference evidence="11 12" key="1">
    <citation type="submission" date="2022-09" db="EMBL/GenBank/DDBJ databases">
        <authorList>
            <person name="Giprobiosintez L."/>
        </authorList>
    </citation>
    <scope>NUCLEOTIDE SEQUENCE [LARGE SCALE GENOMIC DNA]</scope>
    <source>
        <strain evidence="12">VKPM-B-12549 (GBS-15)</strain>
    </source>
</reference>
<dbReference type="InterPro" id="IPR011066">
    <property type="entry name" value="MscS_channel_C_sf"/>
</dbReference>
<feature type="transmembrane region" description="Helical" evidence="7">
    <location>
        <begin position="355"/>
        <end position="375"/>
    </location>
</feature>
<evidence type="ECO:0000256" key="3">
    <source>
        <dbReference type="ARBA" id="ARBA00022475"/>
    </source>
</evidence>
<evidence type="ECO:0000256" key="7">
    <source>
        <dbReference type="SAM" id="Phobius"/>
    </source>
</evidence>
<evidence type="ECO:0000256" key="5">
    <source>
        <dbReference type="ARBA" id="ARBA00022989"/>
    </source>
</evidence>
<feature type="transmembrane region" description="Helical" evidence="7">
    <location>
        <begin position="34"/>
        <end position="54"/>
    </location>
</feature>
<keyword evidence="12" id="KW-1185">Reference proteome</keyword>
<sequence>MQGRCFPYAQQLYRDNQIEFTVTMIHTGLNKFRLLLSVFVAMAALFAPVCIHAQESGGGKPLAAQVKEWQALLDRYEKILAKGDADDDRLVEIRAELAALRLEARSAADLARPLVQSARDELAALGPPPAEGEPPEAAGLAAKRKAIGERLANMEGSLKEADLIITRAEGMSQRLQSMRRSRFTERVLSRGPSPLSPSVWRKGFQEIAEGAATLRRDFAAWLASDVAAAQLGQMRWQLPLAVLMAVLIAWPLRLWFVRRFGYVELTAEPSYGQRLWTAVVTGVIRTLIPSVAVMAIYLGFTAGDLMSERVQNIVEPLAAMLVTFFFVVAFCRAALAPGEPLWRLVALGDPSARVIARIVTAMTAVFAIDAVVNTWGKRFEWSVELMALHNFVTGLSIALLLLVLLRRRIWESELGTARWRGLRYALTLLVYAIPIAALPGYVVLSRLLAIQLVLSIGLYVLITVLAKIGDEFVNHTLSEHAIVGRHLRRNLEVSPEGIDALNFWITGLVRLSIGLAGILALLVLWGAGGSDLSAWLYEAVFGFKVGNITVSLADLAFGLILFGGTLVLTRFVQRTLEHRILPRTRIDPGLQHSIRTAVGYLGFTLALITLVSAAGFDLSQLAIIAGALSVGIGLGLQNIVNNFVSGLILLAERPIKVGDWIVVGEIQGYVRKISVRATEVLTFDSASVFIPNSELIAHPVTNRTYADKVGRIVIPVSFTYGTDARKVCETLMRVATAHPKVLRQPGPFVFFKEFGSSSINFEVIAFVADVDTMKSVTSELCIEIDAACRREGLSMPYPQRDVHLDFDPEQLSWLLAKLGESPLSPAAPGVPRSNGA</sequence>
<evidence type="ECO:0000259" key="10">
    <source>
        <dbReference type="Pfam" id="PF21082"/>
    </source>
</evidence>
<dbReference type="InterPro" id="IPR010920">
    <property type="entry name" value="LSM_dom_sf"/>
</dbReference>
<evidence type="ECO:0000256" key="6">
    <source>
        <dbReference type="ARBA" id="ARBA00023136"/>
    </source>
</evidence>
<feature type="domain" description="DUF3772" evidence="9">
    <location>
        <begin position="158"/>
        <end position="219"/>
    </location>
</feature>
<dbReference type="Proteomes" id="UP001359308">
    <property type="component" value="Chromosome"/>
</dbReference>
<feature type="transmembrane region" description="Helical" evidence="7">
    <location>
        <begin position="448"/>
        <end position="466"/>
    </location>
</feature>
<evidence type="ECO:0000313" key="11">
    <source>
        <dbReference type="EMBL" id="WWF03358.1"/>
    </source>
</evidence>
<feature type="transmembrane region" description="Helical" evidence="7">
    <location>
        <begin position="548"/>
        <end position="572"/>
    </location>
</feature>
<feature type="domain" description="Mechanosensitive ion channel MscS C-terminal" evidence="10">
    <location>
        <begin position="712"/>
        <end position="795"/>
    </location>
</feature>
<feature type="transmembrane region" description="Helical" evidence="7">
    <location>
        <begin position="317"/>
        <end position="335"/>
    </location>
</feature>
<dbReference type="RefSeq" id="WP_277458158.1">
    <property type="nucleotide sequence ID" value="NZ_CP104311.1"/>
</dbReference>
<dbReference type="Gene3D" id="2.30.30.60">
    <property type="match status" value="1"/>
</dbReference>
<evidence type="ECO:0000256" key="1">
    <source>
        <dbReference type="ARBA" id="ARBA00004651"/>
    </source>
</evidence>
<feature type="transmembrane region" description="Helical" evidence="7">
    <location>
        <begin position="425"/>
        <end position="442"/>
    </location>
</feature>
<dbReference type="PANTHER" id="PTHR30347">
    <property type="entry name" value="POTASSIUM CHANNEL RELATED"/>
    <property type="match status" value="1"/>
</dbReference>
<feature type="transmembrane region" description="Helical" evidence="7">
    <location>
        <begin position="236"/>
        <end position="255"/>
    </location>
</feature>
<feature type="transmembrane region" description="Helical" evidence="7">
    <location>
        <begin position="593"/>
        <end position="616"/>
    </location>
</feature>
<dbReference type="InterPro" id="IPR023408">
    <property type="entry name" value="MscS_beta-dom_sf"/>
</dbReference>
<keyword evidence="5 7" id="KW-1133">Transmembrane helix</keyword>
<keyword evidence="3" id="KW-1003">Cell membrane</keyword>
<feature type="transmembrane region" description="Helical" evidence="7">
    <location>
        <begin position="387"/>
        <end position="405"/>
    </location>
</feature>
<dbReference type="InterPro" id="IPR052702">
    <property type="entry name" value="MscS-like_channel"/>
</dbReference>
<feature type="transmembrane region" description="Helical" evidence="7">
    <location>
        <begin position="508"/>
        <end position="528"/>
    </location>
</feature>
<dbReference type="Gene3D" id="1.10.287.1260">
    <property type="match status" value="1"/>
</dbReference>
<accession>A0ABZ2F7X6</accession>
<feature type="transmembrane region" description="Helical" evidence="7">
    <location>
        <begin position="275"/>
        <end position="297"/>
    </location>
</feature>
<feature type="domain" description="Mechanosensitive ion channel MscS" evidence="8">
    <location>
        <begin position="638"/>
        <end position="704"/>
    </location>
</feature>
<dbReference type="PANTHER" id="PTHR30347:SF1">
    <property type="entry name" value="MECHANOSENSITIVE CHANNEL MSCK"/>
    <property type="match status" value="1"/>
</dbReference>
<protein>
    <submittedName>
        <fullName evidence="11">DUF3772 domain-containing protein</fullName>
    </submittedName>
</protein>
<proteinExistence type="inferred from homology"/>
<dbReference type="InterPro" id="IPR011014">
    <property type="entry name" value="MscS_channel_TM-2"/>
</dbReference>
<evidence type="ECO:0000256" key="4">
    <source>
        <dbReference type="ARBA" id="ARBA00022692"/>
    </source>
</evidence>
<organism evidence="11 12">
    <name type="scientific">Methylococcus capsulatus</name>
    <dbReference type="NCBI Taxonomy" id="414"/>
    <lineage>
        <taxon>Bacteria</taxon>
        <taxon>Pseudomonadati</taxon>
        <taxon>Pseudomonadota</taxon>
        <taxon>Gammaproteobacteria</taxon>
        <taxon>Methylococcales</taxon>
        <taxon>Methylococcaceae</taxon>
        <taxon>Methylococcus</taxon>
    </lineage>
</organism>
<dbReference type="Pfam" id="PF00924">
    <property type="entry name" value="MS_channel_2nd"/>
    <property type="match status" value="1"/>
</dbReference>
<dbReference type="InterPro" id="IPR049278">
    <property type="entry name" value="MS_channel_C"/>
</dbReference>
<evidence type="ECO:0000259" key="8">
    <source>
        <dbReference type="Pfam" id="PF00924"/>
    </source>
</evidence>
<dbReference type="Pfam" id="PF12607">
    <property type="entry name" value="DUF3772"/>
    <property type="match status" value="1"/>
</dbReference>
<dbReference type="InterPro" id="IPR006685">
    <property type="entry name" value="MscS_channel_2nd"/>
</dbReference>
<keyword evidence="6 7" id="KW-0472">Membrane</keyword>
<evidence type="ECO:0000259" key="9">
    <source>
        <dbReference type="Pfam" id="PF12607"/>
    </source>
</evidence>
<dbReference type="InterPro" id="IPR022249">
    <property type="entry name" value="DUF3772"/>
</dbReference>
<comment type="similarity">
    <text evidence="2">Belongs to the MscS (TC 1.A.23) family.</text>
</comment>
<evidence type="ECO:0000313" key="12">
    <source>
        <dbReference type="Proteomes" id="UP001359308"/>
    </source>
</evidence>
<dbReference type="SUPFAM" id="SSF50182">
    <property type="entry name" value="Sm-like ribonucleoproteins"/>
    <property type="match status" value="1"/>
</dbReference>
<gene>
    <name evidence="11" type="ORF">N4J17_07010</name>
</gene>
<comment type="subcellular location">
    <subcellularLocation>
        <location evidence="1">Cell membrane</location>
        <topology evidence="1">Multi-pass membrane protein</topology>
    </subcellularLocation>
</comment>
<name>A0ABZ2F7X6_METCP</name>
<dbReference type="Gene3D" id="3.30.70.100">
    <property type="match status" value="1"/>
</dbReference>
<dbReference type="Pfam" id="PF21082">
    <property type="entry name" value="MS_channel_3rd"/>
    <property type="match status" value="1"/>
</dbReference>
<dbReference type="EMBL" id="CP104311">
    <property type="protein sequence ID" value="WWF03358.1"/>
    <property type="molecule type" value="Genomic_DNA"/>
</dbReference>